<feature type="region of interest" description="Disordered" evidence="1">
    <location>
        <begin position="150"/>
        <end position="193"/>
    </location>
</feature>
<proteinExistence type="predicted"/>
<dbReference type="HOGENOM" id="CLU_1411073_0_0_1"/>
<reference evidence="2 3" key="1">
    <citation type="journal article" date="2013" name="Genome Biol.">
        <title>The genome sequence of the most widely cultivated cacao type and its use to identify candidate genes regulating pod color.</title>
        <authorList>
            <person name="Motamayor J.C."/>
            <person name="Mockaitis K."/>
            <person name="Schmutz J."/>
            <person name="Haiminen N."/>
            <person name="Iii D.L."/>
            <person name="Cornejo O."/>
            <person name="Findley S.D."/>
            <person name="Zheng P."/>
            <person name="Utro F."/>
            <person name="Royaert S."/>
            <person name="Saski C."/>
            <person name="Jenkins J."/>
            <person name="Podicheti R."/>
            <person name="Zhao M."/>
            <person name="Scheffler B.E."/>
            <person name="Stack J.C."/>
            <person name="Feltus F.A."/>
            <person name="Mustiga G.M."/>
            <person name="Amores F."/>
            <person name="Phillips W."/>
            <person name="Marelli J.P."/>
            <person name="May G.D."/>
            <person name="Shapiro H."/>
            <person name="Ma J."/>
            <person name="Bustamante C.D."/>
            <person name="Schnell R.J."/>
            <person name="Main D."/>
            <person name="Gilbert D."/>
            <person name="Parida L."/>
            <person name="Kuhn D.N."/>
        </authorList>
    </citation>
    <scope>NUCLEOTIDE SEQUENCE [LARGE SCALE GENOMIC DNA]</scope>
    <source>
        <strain evidence="3">cv. Matina 1-6</strain>
    </source>
</reference>
<sequence length="193" mass="21539">MYALSNSRPQCSSTCCLVQNYNSQASSNMIFASILSELDEVAFYNGPWATWRKVPVANKTYIRIPFRYASTLLQKFGASSTQLEFDVKTWHEIVKGVGHGLCSISPTWNSRYASCETSFRTIRWSSRYASSISFETYGHSSDMSIIFNINSTSDGNDGENPRDDDDDNEGVIPMDDSVDVEDAIDEASGEDDI</sequence>
<dbReference type="Proteomes" id="UP000026915">
    <property type="component" value="Chromosome 5"/>
</dbReference>
<protein>
    <submittedName>
        <fullName evidence="2">Uncharacterized protein</fullName>
    </submittedName>
</protein>
<dbReference type="Gramene" id="EOY08890">
    <property type="protein sequence ID" value="EOY08890"/>
    <property type="gene ID" value="TCM_024168"/>
</dbReference>
<accession>A0A061EUX4</accession>
<keyword evidence="3" id="KW-1185">Reference proteome</keyword>
<evidence type="ECO:0000313" key="3">
    <source>
        <dbReference type="Proteomes" id="UP000026915"/>
    </source>
</evidence>
<evidence type="ECO:0000256" key="1">
    <source>
        <dbReference type="SAM" id="MobiDB-lite"/>
    </source>
</evidence>
<dbReference type="AlphaFoldDB" id="A0A061EUX4"/>
<evidence type="ECO:0000313" key="2">
    <source>
        <dbReference type="EMBL" id="EOY08890.1"/>
    </source>
</evidence>
<name>A0A061EUX4_THECC</name>
<feature type="compositionally biased region" description="Acidic residues" evidence="1">
    <location>
        <begin position="176"/>
        <end position="193"/>
    </location>
</feature>
<organism evidence="2 3">
    <name type="scientific">Theobroma cacao</name>
    <name type="common">Cacao</name>
    <name type="synonym">Cocoa</name>
    <dbReference type="NCBI Taxonomy" id="3641"/>
    <lineage>
        <taxon>Eukaryota</taxon>
        <taxon>Viridiplantae</taxon>
        <taxon>Streptophyta</taxon>
        <taxon>Embryophyta</taxon>
        <taxon>Tracheophyta</taxon>
        <taxon>Spermatophyta</taxon>
        <taxon>Magnoliopsida</taxon>
        <taxon>eudicotyledons</taxon>
        <taxon>Gunneridae</taxon>
        <taxon>Pentapetalae</taxon>
        <taxon>rosids</taxon>
        <taxon>malvids</taxon>
        <taxon>Malvales</taxon>
        <taxon>Malvaceae</taxon>
        <taxon>Byttnerioideae</taxon>
        <taxon>Theobroma</taxon>
    </lineage>
</organism>
<gene>
    <name evidence="2" type="ORF">TCM_024168</name>
</gene>
<dbReference type="EMBL" id="CM001883">
    <property type="protein sequence ID" value="EOY08890.1"/>
    <property type="molecule type" value="Genomic_DNA"/>
</dbReference>
<dbReference type="InParanoid" id="A0A061EUX4"/>